<dbReference type="GO" id="GO:0003899">
    <property type="term" value="F:DNA-directed RNA polymerase activity"/>
    <property type="evidence" value="ECO:0007669"/>
    <property type="project" value="UniProtKB-EC"/>
</dbReference>
<evidence type="ECO:0000313" key="9">
    <source>
        <dbReference type="Proteomes" id="UP000229371"/>
    </source>
</evidence>
<dbReference type="InterPro" id="IPR007080">
    <property type="entry name" value="RNA_pol_Rpb1_1"/>
</dbReference>
<evidence type="ECO:0000256" key="1">
    <source>
        <dbReference type="ARBA" id="ARBA00012418"/>
    </source>
</evidence>
<dbReference type="GO" id="GO:0006351">
    <property type="term" value="P:DNA-templated transcription"/>
    <property type="evidence" value="ECO:0007669"/>
    <property type="project" value="InterPro"/>
</dbReference>
<dbReference type="Proteomes" id="UP000229371">
    <property type="component" value="Unassembled WGS sequence"/>
</dbReference>
<comment type="caution">
    <text evidence="8">The sequence shown here is derived from an EMBL/GenBank/DDBJ whole genome shotgun (WGS) entry which is preliminary data.</text>
</comment>
<dbReference type="Pfam" id="PF04997">
    <property type="entry name" value="RNA_pol_Rpb1_1"/>
    <property type="match status" value="1"/>
</dbReference>
<keyword evidence="3" id="KW-0808">Transferase</keyword>
<comment type="catalytic activity">
    <reaction evidence="6">
        <text>RNA(n) + a ribonucleoside 5'-triphosphate = RNA(n+1) + diphosphate</text>
        <dbReference type="Rhea" id="RHEA:21248"/>
        <dbReference type="Rhea" id="RHEA-COMP:14527"/>
        <dbReference type="Rhea" id="RHEA-COMP:17342"/>
        <dbReference type="ChEBI" id="CHEBI:33019"/>
        <dbReference type="ChEBI" id="CHEBI:61557"/>
        <dbReference type="ChEBI" id="CHEBI:140395"/>
        <dbReference type="EC" id="2.7.7.6"/>
    </reaction>
</comment>
<dbReference type="PANTHER" id="PTHR19376">
    <property type="entry name" value="DNA-DIRECTED RNA POLYMERASE"/>
    <property type="match status" value="1"/>
</dbReference>
<dbReference type="AlphaFoldDB" id="A0A2M7RN06"/>
<sequence>MRVQDLQSIRIKLASPEEILNWSRGEVKKAETINYRTQKPEKDGLFCERIFGPSKDYECYCGKYKGIRYKGVVCDRCGVEITKTQERRERMGHINLATPVSHIWFFKGVPSRIALFLDVPQQKLEGVIYFVNYIIEKVDEEAQKKILKEIEEKFRKKINEISRGKLISKEQKKKGKELKEKFSQTKEEILAIYPFQILSEIEYRKFSLKYGEIFSAGTGTETLVKIFEKINLKREIKKLENVFEE</sequence>
<evidence type="ECO:0000256" key="4">
    <source>
        <dbReference type="ARBA" id="ARBA00022695"/>
    </source>
</evidence>
<keyword evidence="2 8" id="KW-0240">DNA-directed RNA polymerase</keyword>
<evidence type="ECO:0000313" key="8">
    <source>
        <dbReference type="EMBL" id="PIZ00865.1"/>
    </source>
</evidence>
<evidence type="ECO:0000256" key="2">
    <source>
        <dbReference type="ARBA" id="ARBA00022478"/>
    </source>
</evidence>
<dbReference type="PANTHER" id="PTHR19376:SF54">
    <property type="entry name" value="DNA-DIRECTED RNA POLYMERASE SUBUNIT BETA"/>
    <property type="match status" value="1"/>
</dbReference>
<evidence type="ECO:0000256" key="3">
    <source>
        <dbReference type="ARBA" id="ARBA00022679"/>
    </source>
</evidence>
<evidence type="ECO:0000256" key="6">
    <source>
        <dbReference type="ARBA" id="ARBA00048552"/>
    </source>
</evidence>
<dbReference type="InterPro" id="IPR045867">
    <property type="entry name" value="DNA-dir_RpoC_beta_prime"/>
</dbReference>
<name>A0A2M7RN06_9BACT</name>
<keyword evidence="4" id="KW-0548">Nucleotidyltransferase</keyword>
<evidence type="ECO:0000259" key="7">
    <source>
        <dbReference type="Pfam" id="PF04997"/>
    </source>
</evidence>
<dbReference type="SUPFAM" id="SSF64484">
    <property type="entry name" value="beta and beta-prime subunits of DNA dependent RNA-polymerase"/>
    <property type="match status" value="1"/>
</dbReference>
<protein>
    <recommendedName>
        <fullName evidence="1">DNA-directed RNA polymerase</fullName>
        <ecNumber evidence="1">2.7.7.6</ecNumber>
    </recommendedName>
</protein>
<proteinExistence type="predicted"/>
<dbReference type="GO" id="GO:0000428">
    <property type="term" value="C:DNA-directed RNA polymerase complex"/>
    <property type="evidence" value="ECO:0007669"/>
    <property type="project" value="UniProtKB-KW"/>
</dbReference>
<keyword evidence="5" id="KW-0804">Transcription</keyword>
<dbReference type="EMBL" id="PFMI01000035">
    <property type="protein sequence ID" value="PIZ00865.1"/>
    <property type="molecule type" value="Genomic_DNA"/>
</dbReference>
<accession>A0A2M7RN06</accession>
<organism evidence="8 9">
    <name type="scientific">bacterium (Candidatus Gribaldobacteria) CG_4_10_14_0_8_um_filter_33_9</name>
    <dbReference type="NCBI Taxonomy" id="2014266"/>
    <lineage>
        <taxon>Bacteria</taxon>
        <taxon>Candidatus Gribaldobacteria</taxon>
    </lineage>
</organism>
<dbReference type="GO" id="GO:0003677">
    <property type="term" value="F:DNA binding"/>
    <property type="evidence" value="ECO:0007669"/>
    <property type="project" value="InterPro"/>
</dbReference>
<feature type="non-terminal residue" evidence="8">
    <location>
        <position position="245"/>
    </location>
</feature>
<evidence type="ECO:0000256" key="5">
    <source>
        <dbReference type="ARBA" id="ARBA00023163"/>
    </source>
</evidence>
<dbReference type="Gene3D" id="4.10.860.120">
    <property type="entry name" value="RNA polymerase II, clamp domain"/>
    <property type="match status" value="1"/>
</dbReference>
<dbReference type="EC" id="2.7.7.6" evidence="1"/>
<feature type="domain" description="RNA polymerase Rpb1" evidence="7">
    <location>
        <begin position="5"/>
        <end position="187"/>
    </location>
</feature>
<gene>
    <name evidence="8" type="ORF">COY61_01380</name>
</gene>
<reference evidence="9" key="1">
    <citation type="submission" date="2017-09" db="EMBL/GenBank/DDBJ databases">
        <title>Depth-based differentiation of microbial function through sediment-hosted aquifers and enrichment of novel symbionts in the deep terrestrial subsurface.</title>
        <authorList>
            <person name="Probst A.J."/>
            <person name="Ladd B."/>
            <person name="Jarett J.K."/>
            <person name="Geller-Mcgrath D.E."/>
            <person name="Sieber C.M.K."/>
            <person name="Emerson J.B."/>
            <person name="Anantharaman K."/>
            <person name="Thomas B.C."/>
            <person name="Malmstrom R."/>
            <person name="Stieglmeier M."/>
            <person name="Klingl A."/>
            <person name="Woyke T."/>
            <person name="Ryan C.M."/>
            <person name="Banfield J.F."/>
        </authorList>
    </citation>
    <scope>NUCLEOTIDE SEQUENCE [LARGE SCALE GENOMIC DNA]</scope>
</reference>
<dbReference type="InterPro" id="IPR044893">
    <property type="entry name" value="RNA_pol_Rpb1_clamp_domain"/>
</dbReference>